<dbReference type="Proteomes" id="UP000579281">
    <property type="component" value="Unassembled WGS sequence"/>
</dbReference>
<dbReference type="AlphaFoldDB" id="A0A841KP91"/>
<keyword evidence="1" id="KW-1133">Transmembrane helix</keyword>
<organism evidence="2 3">
    <name type="scientific">Anaerosolibacter carboniphilus</name>
    <dbReference type="NCBI Taxonomy" id="1417629"/>
    <lineage>
        <taxon>Bacteria</taxon>
        <taxon>Bacillati</taxon>
        <taxon>Bacillota</taxon>
        <taxon>Clostridia</taxon>
        <taxon>Peptostreptococcales</taxon>
        <taxon>Thermotaleaceae</taxon>
        <taxon>Anaerosolibacter</taxon>
    </lineage>
</organism>
<proteinExistence type="predicted"/>
<evidence type="ECO:0000313" key="3">
    <source>
        <dbReference type="Proteomes" id="UP000579281"/>
    </source>
</evidence>
<reference evidence="2 3" key="1">
    <citation type="submission" date="2020-08" db="EMBL/GenBank/DDBJ databases">
        <title>Genomic Encyclopedia of Type Strains, Phase IV (KMG-IV): sequencing the most valuable type-strain genomes for metagenomic binning, comparative biology and taxonomic classification.</title>
        <authorList>
            <person name="Goeker M."/>
        </authorList>
    </citation>
    <scope>NUCLEOTIDE SEQUENCE [LARGE SCALE GENOMIC DNA]</scope>
    <source>
        <strain evidence="2 3">DSM 103526</strain>
    </source>
</reference>
<feature type="transmembrane region" description="Helical" evidence="1">
    <location>
        <begin position="7"/>
        <end position="24"/>
    </location>
</feature>
<accession>A0A841KP91</accession>
<evidence type="ECO:0000313" key="2">
    <source>
        <dbReference type="EMBL" id="MBB6215233.1"/>
    </source>
</evidence>
<protein>
    <submittedName>
        <fullName evidence="2">Uncharacterized protein</fullName>
    </submittedName>
</protein>
<keyword evidence="1" id="KW-0472">Membrane</keyword>
<dbReference type="EMBL" id="JACHEN010000006">
    <property type="protein sequence ID" value="MBB6215233.1"/>
    <property type="molecule type" value="Genomic_DNA"/>
</dbReference>
<comment type="caution">
    <text evidence="2">The sequence shown here is derived from an EMBL/GenBank/DDBJ whole genome shotgun (WGS) entry which is preliminary data.</text>
</comment>
<sequence>MKPGNRLFYKAAVPIPAIYVYILADERSAYRHDASFSVKGAFLFWLIILLCKRNPLI</sequence>
<evidence type="ECO:0000256" key="1">
    <source>
        <dbReference type="SAM" id="Phobius"/>
    </source>
</evidence>
<keyword evidence="3" id="KW-1185">Reference proteome</keyword>
<name>A0A841KP91_9FIRM</name>
<gene>
    <name evidence="2" type="ORF">HNQ80_001322</name>
</gene>
<keyword evidence="1" id="KW-0812">Transmembrane</keyword>
<feature type="transmembrane region" description="Helical" evidence="1">
    <location>
        <begin position="36"/>
        <end position="51"/>
    </location>
</feature>